<dbReference type="EMBL" id="JAPNUD010000005">
    <property type="protein sequence ID" value="MDA0639604.1"/>
    <property type="molecule type" value="Genomic_DNA"/>
</dbReference>
<reference evidence="2 3" key="1">
    <citation type="submission" date="2022-11" db="EMBL/GenBank/DDBJ databases">
        <title>Nonomuraea corallina sp. nov., a new species of the genus Nonomuraea isolated from sea side sediment in Thai sea.</title>
        <authorList>
            <person name="Ngamcharungchit C."/>
            <person name="Matsumoto A."/>
            <person name="Suriyachadkun C."/>
            <person name="Panbangred W."/>
            <person name="Inahashi Y."/>
            <person name="Intra B."/>
        </authorList>
    </citation>
    <scope>NUCLEOTIDE SEQUENCE [LARGE SCALE GENOMIC DNA]</scope>
    <source>
        <strain evidence="2 3">DSM 43553</strain>
    </source>
</reference>
<feature type="signal peptide" evidence="1">
    <location>
        <begin position="1"/>
        <end position="27"/>
    </location>
</feature>
<accession>A0ABT4SRB8</accession>
<organism evidence="2 3">
    <name type="scientific">Nonomuraea ferruginea</name>
    <dbReference type="NCBI Taxonomy" id="46174"/>
    <lineage>
        <taxon>Bacteria</taxon>
        <taxon>Bacillati</taxon>
        <taxon>Actinomycetota</taxon>
        <taxon>Actinomycetes</taxon>
        <taxon>Streptosporangiales</taxon>
        <taxon>Streptosporangiaceae</taxon>
        <taxon>Nonomuraea</taxon>
    </lineage>
</organism>
<name>A0ABT4SRB8_9ACTN</name>
<evidence type="ECO:0000313" key="3">
    <source>
        <dbReference type="Proteomes" id="UP001212498"/>
    </source>
</evidence>
<comment type="caution">
    <text evidence="2">The sequence shown here is derived from an EMBL/GenBank/DDBJ whole genome shotgun (WGS) entry which is preliminary data.</text>
</comment>
<gene>
    <name evidence="2" type="ORF">OUY24_03100</name>
</gene>
<keyword evidence="3" id="KW-1185">Reference proteome</keyword>
<keyword evidence="1" id="KW-0732">Signal</keyword>
<evidence type="ECO:0000256" key="1">
    <source>
        <dbReference type="SAM" id="SignalP"/>
    </source>
</evidence>
<evidence type="ECO:0000313" key="2">
    <source>
        <dbReference type="EMBL" id="MDA0639604.1"/>
    </source>
</evidence>
<feature type="chain" id="PRO_5046192868" description="Ig-like domain-containing protein" evidence="1">
    <location>
        <begin position="28"/>
        <end position="170"/>
    </location>
</feature>
<dbReference type="Proteomes" id="UP001212498">
    <property type="component" value="Unassembled WGS sequence"/>
</dbReference>
<sequence>MTRPFRSLTMLFTAALALTAAPHPASASSQNPPRGCAMKEITSGNYSARATICLTEAWKTHTFGERTLEPTNTLTLECWHGVALWSNSDCSMSSKLSLSKDGVPAWTESRSNSVYIARSGNTSTYTDHYACRGQGEYELRFEGGTVHVTPHSSSASLTIPAFSVKARGCA</sequence>
<dbReference type="RefSeq" id="WP_271275082.1">
    <property type="nucleotide sequence ID" value="NZ_BAABFD010000005.1"/>
</dbReference>
<protein>
    <recommendedName>
        <fullName evidence="4">Ig-like domain-containing protein</fullName>
    </recommendedName>
</protein>
<evidence type="ECO:0008006" key="4">
    <source>
        <dbReference type="Google" id="ProtNLM"/>
    </source>
</evidence>
<proteinExistence type="predicted"/>